<sequence length="142" mass="16136">MKKTITILVLSVVSLIFSSCGSRMILTPSNQSITAIEHCSTEDSKGTRQVTIYQINESVTESDLEQFRIHDDIEYAAVYINNGKGKEIEYNVAGITLLQLVKNADLNISDLNHEHFEWIDTPDGNRNIQFVIKAIHFDEEEY</sequence>
<dbReference type="AlphaFoldDB" id="A0A7X9XD09"/>
<gene>
    <name evidence="1" type="ORF">HHU12_30335</name>
</gene>
<accession>A0A7X9XD09</accession>
<keyword evidence="2" id="KW-1185">Reference proteome</keyword>
<evidence type="ECO:0000313" key="2">
    <source>
        <dbReference type="Proteomes" id="UP000576082"/>
    </source>
</evidence>
<comment type="caution">
    <text evidence="1">The sequence shown here is derived from an EMBL/GenBank/DDBJ whole genome shotgun (WGS) entry which is preliminary data.</text>
</comment>
<dbReference type="PROSITE" id="PS51257">
    <property type="entry name" value="PROKAR_LIPOPROTEIN"/>
    <property type="match status" value="1"/>
</dbReference>
<evidence type="ECO:0000313" key="1">
    <source>
        <dbReference type="EMBL" id="NME72298.1"/>
    </source>
</evidence>
<name>A0A7X9XD09_9BACT</name>
<proteinExistence type="predicted"/>
<dbReference type="Proteomes" id="UP000576082">
    <property type="component" value="Unassembled WGS sequence"/>
</dbReference>
<dbReference type="EMBL" id="JABANE010000149">
    <property type="protein sequence ID" value="NME72298.1"/>
    <property type="molecule type" value="Genomic_DNA"/>
</dbReference>
<protein>
    <recommendedName>
        <fullName evidence="3">Lipoprotein</fullName>
    </recommendedName>
</protein>
<reference evidence="1 2" key="1">
    <citation type="submission" date="2020-04" db="EMBL/GenBank/DDBJ databases">
        <title>Flammeovirga sp. SR4, a novel species isolated from seawater.</title>
        <authorList>
            <person name="Wang X."/>
        </authorList>
    </citation>
    <scope>NUCLEOTIDE SEQUENCE [LARGE SCALE GENOMIC DNA]</scope>
    <source>
        <strain evidence="1 2">ATCC 23126</strain>
    </source>
</reference>
<evidence type="ECO:0008006" key="3">
    <source>
        <dbReference type="Google" id="ProtNLM"/>
    </source>
</evidence>
<dbReference type="RefSeq" id="WP_169660492.1">
    <property type="nucleotide sequence ID" value="NZ_JABANE010000149.1"/>
</dbReference>
<organism evidence="1 2">
    <name type="scientific">Flammeovirga aprica JL-4</name>
    <dbReference type="NCBI Taxonomy" id="694437"/>
    <lineage>
        <taxon>Bacteria</taxon>
        <taxon>Pseudomonadati</taxon>
        <taxon>Bacteroidota</taxon>
        <taxon>Cytophagia</taxon>
        <taxon>Cytophagales</taxon>
        <taxon>Flammeovirgaceae</taxon>
        <taxon>Flammeovirga</taxon>
    </lineage>
</organism>